<evidence type="ECO:0000313" key="1">
    <source>
        <dbReference type="EMBL" id="QAR31844.1"/>
    </source>
</evidence>
<dbReference type="PROSITE" id="PS51257">
    <property type="entry name" value="PROKAR_LIPOPROTEIN"/>
    <property type="match status" value="1"/>
</dbReference>
<dbReference type="OrthoDB" id="9909363at2"/>
<name>A0A410JUH2_9BACT</name>
<keyword evidence="2" id="KW-1185">Reference proteome</keyword>
<dbReference type="RefSeq" id="WP_128465131.1">
    <property type="nucleotide sequence ID" value="NZ_CP035108.1"/>
</dbReference>
<dbReference type="AlphaFoldDB" id="A0A410JUH2"/>
<dbReference type="EMBL" id="CP035108">
    <property type="protein sequence ID" value="QAR31844.1"/>
    <property type="molecule type" value="Genomic_DNA"/>
</dbReference>
<proteinExistence type="predicted"/>
<reference evidence="1 2" key="1">
    <citation type="submission" date="2019-01" db="EMBL/GenBank/DDBJ databases">
        <title>Geovibrio thiophilus DSM 11263, complete genome.</title>
        <authorList>
            <person name="Spring S."/>
            <person name="Bunk B."/>
            <person name="Sproer C."/>
        </authorList>
    </citation>
    <scope>NUCLEOTIDE SEQUENCE [LARGE SCALE GENOMIC DNA]</scope>
    <source>
        <strain evidence="1 2">DSM 11263</strain>
    </source>
</reference>
<organism evidence="1 2">
    <name type="scientific">Geovibrio thiophilus</name>
    <dbReference type="NCBI Taxonomy" id="139438"/>
    <lineage>
        <taxon>Bacteria</taxon>
        <taxon>Pseudomonadati</taxon>
        <taxon>Deferribacterota</taxon>
        <taxon>Deferribacteres</taxon>
        <taxon>Deferribacterales</taxon>
        <taxon>Geovibrionaceae</taxon>
        <taxon>Geovibrio</taxon>
    </lineage>
</organism>
<protein>
    <submittedName>
        <fullName evidence="1">Uncharacterized protein</fullName>
    </submittedName>
</protein>
<sequence>MKILSSYGLFLLLTAACAVTAGIGLTAFRLNTSADRALADISTRAAVLNAAETEEKIAVLNKTAENADLFIFSESDARKWFLDALDTFLKKYDAKVISPMQKTGSAFRSRVSFRFTPKTPGELATLLEYMENSAAPVFIIESTAFISTDREKYINVTAEIIQPFYGGGE</sequence>
<evidence type="ECO:0000313" key="2">
    <source>
        <dbReference type="Proteomes" id="UP000287502"/>
    </source>
</evidence>
<dbReference type="Proteomes" id="UP000287502">
    <property type="component" value="Chromosome"/>
</dbReference>
<gene>
    <name evidence="1" type="ORF">EP073_00020</name>
</gene>
<dbReference type="KEGG" id="gtl:EP073_00020"/>
<accession>A0A410JUH2</accession>